<protein>
    <submittedName>
        <fullName evidence="4">GNAT family N-acetyltransferase</fullName>
    </submittedName>
</protein>
<dbReference type="CDD" id="cd04301">
    <property type="entry name" value="NAT_SF"/>
    <property type="match status" value="1"/>
</dbReference>
<dbReference type="InterPro" id="IPR050680">
    <property type="entry name" value="YpeA/RimI_acetyltransf"/>
</dbReference>
<keyword evidence="1 4" id="KW-0808">Transferase</keyword>
<evidence type="ECO:0000259" key="3">
    <source>
        <dbReference type="PROSITE" id="PS51186"/>
    </source>
</evidence>
<evidence type="ECO:0000313" key="4">
    <source>
        <dbReference type="EMBL" id="THH37548.1"/>
    </source>
</evidence>
<sequence>MDPYRIEPAGENDTTTIQTIAYATWPQTFGSILSDAQIEFMLDRMYSTESLLRQLDEGHQYHLLLVLDNDPMYPDGGAQYAHLQGQRYRAVGYVSHEIDYLPGTTKIHKLYLLPGSQGKGYGRILIERVERWAKKEGQQRLRLDVNYQNPAVEFYERLGFEKLGRHDTEIGNGFLMEDWQMEKAL</sequence>
<dbReference type="InterPro" id="IPR016181">
    <property type="entry name" value="Acyl_CoA_acyltransferase"/>
</dbReference>
<dbReference type="PANTHER" id="PTHR43420">
    <property type="entry name" value="ACETYLTRANSFERASE"/>
    <property type="match status" value="1"/>
</dbReference>
<dbReference type="SUPFAM" id="SSF55729">
    <property type="entry name" value="Acyl-CoA N-acyltransferases (Nat)"/>
    <property type="match status" value="1"/>
</dbReference>
<dbReference type="RefSeq" id="WP_136460013.1">
    <property type="nucleotide sequence ID" value="NZ_SRSF01000007.1"/>
</dbReference>
<dbReference type="PANTHER" id="PTHR43420:SF47">
    <property type="entry name" value="N-ACETYLTRANSFERASE DOMAIN-CONTAINING PROTEIN"/>
    <property type="match status" value="1"/>
</dbReference>
<evidence type="ECO:0000256" key="2">
    <source>
        <dbReference type="ARBA" id="ARBA00023315"/>
    </source>
</evidence>
<dbReference type="InterPro" id="IPR000182">
    <property type="entry name" value="GNAT_dom"/>
</dbReference>
<comment type="caution">
    <text evidence="4">The sequence shown here is derived from an EMBL/GenBank/DDBJ whole genome shotgun (WGS) entry which is preliminary data.</text>
</comment>
<evidence type="ECO:0000256" key="1">
    <source>
        <dbReference type="ARBA" id="ARBA00022679"/>
    </source>
</evidence>
<proteinExistence type="predicted"/>
<accession>A0A4S4NH79</accession>
<name>A0A4S4NH79_9BACT</name>
<dbReference type="Proteomes" id="UP000308528">
    <property type="component" value="Unassembled WGS sequence"/>
</dbReference>
<dbReference type="Gene3D" id="3.40.630.30">
    <property type="match status" value="1"/>
</dbReference>
<gene>
    <name evidence="4" type="ORF">E4021_14085</name>
</gene>
<dbReference type="AlphaFoldDB" id="A0A4S4NH79"/>
<dbReference type="Pfam" id="PF00583">
    <property type="entry name" value="Acetyltransf_1"/>
    <property type="match status" value="1"/>
</dbReference>
<evidence type="ECO:0000313" key="5">
    <source>
        <dbReference type="Proteomes" id="UP000308528"/>
    </source>
</evidence>
<organism evidence="4 5">
    <name type="scientific">Neolewinella litorea</name>
    <dbReference type="NCBI Taxonomy" id="2562452"/>
    <lineage>
        <taxon>Bacteria</taxon>
        <taxon>Pseudomonadati</taxon>
        <taxon>Bacteroidota</taxon>
        <taxon>Saprospiria</taxon>
        <taxon>Saprospirales</taxon>
        <taxon>Lewinellaceae</taxon>
        <taxon>Neolewinella</taxon>
    </lineage>
</organism>
<keyword evidence="2" id="KW-0012">Acyltransferase</keyword>
<dbReference type="EMBL" id="SRSF01000007">
    <property type="protein sequence ID" value="THH37548.1"/>
    <property type="molecule type" value="Genomic_DNA"/>
</dbReference>
<feature type="domain" description="N-acetyltransferase" evidence="3">
    <location>
        <begin position="38"/>
        <end position="185"/>
    </location>
</feature>
<dbReference type="PROSITE" id="PS51186">
    <property type="entry name" value="GNAT"/>
    <property type="match status" value="1"/>
</dbReference>
<keyword evidence="5" id="KW-1185">Reference proteome</keyword>
<reference evidence="4 5" key="1">
    <citation type="submission" date="2019-04" db="EMBL/GenBank/DDBJ databases">
        <title>Lewinella litorea sp. nov., isolated from a marine sand.</title>
        <authorList>
            <person name="Yoon J.-H."/>
        </authorList>
    </citation>
    <scope>NUCLEOTIDE SEQUENCE [LARGE SCALE GENOMIC DNA]</scope>
    <source>
        <strain evidence="4 5">HSMS-39</strain>
    </source>
</reference>
<dbReference type="GO" id="GO:0016747">
    <property type="term" value="F:acyltransferase activity, transferring groups other than amino-acyl groups"/>
    <property type="evidence" value="ECO:0007669"/>
    <property type="project" value="InterPro"/>
</dbReference>
<dbReference type="OrthoDB" id="9800604at2"/>